<dbReference type="InterPro" id="IPR013046">
    <property type="entry name" value="GpV/Gp45"/>
</dbReference>
<protein>
    <submittedName>
        <fullName evidence="2">Phage baseplate assembly protein V</fullName>
    </submittedName>
</protein>
<evidence type="ECO:0000313" key="3">
    <source>
        <dbReference type="Proteomes" id="UP000324255"/>
    </source>
</evidence>
<sequence length="221" mass="22788">MDVTGIINRRIATALASIRRPLRAVISRITTEGGVMTAQLDGLQGETLQALEVFQHFGITSVPPEGAMAIILPVGGDTSHGVVVATEHSEYRIQSLKPGEVSIYNSDGASITLKNGKAIHMACDAFTADCKTWKVTASESAEYDTPDFSTSQNATVKGLLTGSGGMSISGDNGSGATASFAGSISHTSGSISSLSIKINGVEVDKHIHPTPDGDSGPMQAG</sequence>
<dbReference type="InterPro" id="IPR053861">
    <property type="entry name" value="Phage_Mu_Gp45_N"/>
</dbReference>
<dbReference type="Proteomes" id="UP000324255">
    <property type="component" value="Unassembled WGS sequence"/>
</dbReference>
<reference evidence="2 3" key="1">
    <citation type="submission" date="2019-09" db="EMBL/GenBank/DDBJ databases">
        <title>Genomic diversity of phyloplane-associated Pantoea species in Pakistan cotton crop.</title>
        <authorList>
            <person name="Tufail M.R."/>
            <person name="Cook D.R."/>
        </authorList>
    </citation>
    <scope>NUCLEOTIDE SEQUENCE [LARGE SCALE GENOMIC DNA]</scope>
    <source>
        <strain evidence="2 3">B_8</strain>
    </source>
</reference>
<dbReference type="AlphaFoldDB" id="A0AB34CMD9"/>
<evidence type="ECO:0000313" key="2">
    <source>
        <dbReference type="EMBL" id="KAA6126815.1"/>
    </source>
</evidence>
<accession>A0AB34CMD9</accession>
<dbReference type="RefSeq" id="WP_150037385.1">
    <property type="nucleotide sequence ID" value="NZ_VWVM01000004.1"/>
</dbReference>
<dbReference type="Pfam" id="PF06890">
    <property type="entry name" value="Phage_Mu_Gp45"/>
    <property type="match status" value="1"/>
</dbReference>
<organism evidence="2 3">
    <name type="scientific">Candidatus Pantoea gossypiicola</name>
    <dbReference type="NCBI Taxonomy" id="2608008"/>
    <lineage>
        <taxon>Bacteria</taxon>
        <taxon>Pseudomonadati</taxon>
        <taxon>Pseudomonadota</taxon>
        <taxon>Gammaproteobacteria</taxon>
        <taxon>Enterobacterales</taxon>
        <taxon>Erwiniaceae</taxon>
        <taxon>Pantoea</taxon>
    </lineage>
</organism>
<dbReference type="InterPro" id="IPR014462">
    <property type="entry name" value="Phage_Mu_Gp45"/>
</dbReference>
<gene>
    <name evidence="2" type="ORF">F3I20_07070</name>
</gene>
<dbReference type="PIRSF" id="PIRSF012337">
    <property type="entry name" value="gp45"/>
    <property type="match status" value="1"/>
</dbReference>
<proteinExistence type="predicted"/>
<feature type="domain" description="Bacteriophage Mu Gp45 N-terminal" evidence="1">
    <location>
        <begin position="23"/>
        <end position="89"/>
    </location>
</feature>
<name>A0AB34CMD9_9GAMM</name>
<keyword evidence="3" id="KW-1185">Reference proteome</keyword>
<dbReference type="EMBL" id="VWVM01000004">
    <property type="protein sequence ID" value="KAA6126815.1"/>
    <property type="molecule type" value="Genomic_DNA"/>
</dbReference>
<evidence type="ECO:0000259" key="1">
    <source>
        <dbReference type="Pfam" id="PF06890"/>
    </source>
</evidence>
<comment type="caution">
    <text evidence="2">The sequence shown here is derived from an EMBL/GenBank/DDBJ whole genome shotgun (WGS) entry which is preliminary data.</text>
</comment>
<dbReference type="NCBIfam" id="TIGR01644">
    <property type="entry name" value="phage_P2_V"/>
    <property type="match status" value="1"/>
</dbReference>